<evidence type="ECO:0000256" key="4">
    <source>
        <dbReference type="ARBA" id="ARBA00022927"/>
    </source>
</evidence>
<keyword evidence="10" id="KW-1185">Reference proteome</keyword>
<dbReference type="InterPro" id="IPR037206">
    <property type="entry name" value="VPS28_C_sf"/>
</dbReference>
<evidence type="ECO:0000259" key="8">
    <source>
        <dbReference type="PROSITE" id="PS51313"/>
    </source>
</evidence>
<feature type="domain" description="VPS28 C-terminal" evidence="7">
    <location>
        <begin position="199"/>
        <end position="295"/>
    </location>
</feature>
<comment type="similarity">
    <text evidence="5">Belongs to the VPS28 family.</text>
</comment>
<evidence type="ECO:0008006" key="11">
    <source>
        <dbReference type="Google" id="ProtNLM"/>
    </source>
</evidence>
<name>A0AAV9IID8_9RHOD</name>
<evidence type="ECO:0000256" key="2">
    <source>
        <dbReference type="ARBA" id="ARBA00022448"/>
    </source>
</evidence>
<evidence type="ECO:0000313" key="10">
    <source>
        <dbReference type="Proteomes" id="UP001300502"/>
    </source>
</evidence>
<dbReference type="InterPro" id="IPR007143">
    <property type="entry name" value="Vps28"/>
</dbReference>
<feature type="domain" description="VPS28 N-terminal" evidence="8">
    <location>
        <begin position="79"/>
        <end position="191"/>
    </location>
</feature>
<proteinExistence type="inferred from homology"/>
<comment type="caution">
    <text evidence="9">The sequence shown here is derived from an EMBL/GenBank/DDBJ whole genome shotgun (WGS) entry which is preliminary data.</text>
</comment>
<evidence type="ECO:0000256" key="6">
    <source>
        <dbReference type="SAM" id="MobiDB-lite"/>
    </source>
</evidence>
<dbReference type="GO" id="GO:0000813">
    <property type="term" value="C:ESCRT I complex"/>
    <property type="evidence" value="ECO:0007669"/>
    <property type="project" value="InterPro"/>
</dbReference>
<evidence type="ECO:0000313" key="9">
    <source>
        <dbReference type="EMBL" id="KAK4527120.1"/>
    </source>
</evidence>
<dbReference type="SUPFAM" id="SSF140111">
    <property type="entry name" value="Endosomal sorting complex assembly domain"/>
    <property type="match status" value="1"/>
</dbReference>
<dbReference type="PROSITE" id="PS51310">
    <property type="entry name" value="VPS28_C"/>
    <property type="match status" value="1"/>
</dbReference>
<comment type="subcellular location">
    <subcellularLocation>
        <location evidence="1">Endosome</location>
    </subcellularLocation>
</comment>
<keyword evidence="3" id="KW-0967">Endosome</keyword>
<dbReference type="GO" id="GO:0044877">
    <property type="term" value="F:protein-containing complex binding"/>
    <property type="evidence" value="ECO:0007669"/>
    <property type="project" value="TreeGrafter"/>
</dbReference>
<dbReference type="InterPro" id="IPR017898">
    <property type="entry name" value="VPS28_N"/>
</dbReference>
<dbReference type="GO" id="GO:0043328">
    <property type="term" value="P:protein transport to vacuole involved in ubiquitin-dependent protein catabolic process via the multivesicular body sorting pathway"/>
    <property type="evidence" value="ECO:0007669"/>
    <property type="project" value="TreeGrafter"/>
</dbReference>
<gene>
    <name evidence="9" type="ORF">GAYE_SCF35G5042</name>
</gene>
<dbReference type="AlphaFoldDB" id="A0AAV9IID8"/>
<dbReference type="Proteomes" id="UP001300502">
    <property type="component" value="Unassembled WGS sequence"/>
</dbReference>
<dbReference type="PROSITE" id="PS51313">
    <property type="entry name" value="VPS28_N"/>
    <property type="match status" value="1"/>
</dbReference>
<evidence type="ECO:0000256" key="5">
    <source>
        <dbReference type="PROSITE-ProRule" id="PRU00642"/>
    </source>
</evidence>
<dbReference type="Gene3D" id="1.20.1440.200">
    <property type="match status" value="1"/>
</dbReference>
<dbReference type="PANTHER" id="PTHR12937:SF0">
    <property type="entry name" value="VACUOLAR PROTEIN SORTING-ASSOCIATED PROTEIN 28 HOMOLOG"/>
    <property type="match status" value="1"/>
</dbReference>
<feature type="compositionally biased region" description="Basic and acidic residues" evidence="6">
    <location>
        <begin position="37"/>
        <end position="50"/>
    </location>
</feature>
<dbReference type="Gene3D" id="1.20.120.1130">
    <property type="match status" value="1"/>
</dbReference>
<sequence length="298" mass="34446">MQPLYKDSAYEVQAKQLSKQQQIQRQQQRKSLPFEAPGEKQSEVTLEKRHSGSQVRNVDRREFRSDQQKVVPARNSDVESTISFKEEEELNEEDIHLMENATDRTLFQALGDLFCIIKETEHLERAWRNAAIKEEDYTRECTSLINRFKTTCSSLKGTLSSPNQFIEDYEIEAPAARYRLIEAGVPATVEHSERLGNQSDILYVTRATRTFITARNVLEMKLLSKDEIYPYISELLDALDKVERLRNVFEGKAKLKNWLGVLANMKASDSLSNEEARQLAFDLESAYTEFERILEAHS</sequence>
<dbReference type="InterPro" id="IPR038358">
    <property type="entry name" value="VPS28_N_sf"/>
</dbReference>
<dbReference type="EMBL" id="JANCYU010000048">
    <property type="protein sequence ID" value="KAK4527120.1"/>
    <property type="molecule type" value="Genomic_DNA"/>
</dbReference>
<reference evidence="9 10" key="1">
    <citation type="submission" date="2022-07" db="EMBL/GenBank/DDBJ databases">
        <title>Genome-wide signatures of adaptation to extreme environments.</title>
        <authorList>
            <person name="Cho C.H."/>
            <person name="Yoon H.S."/>
        </authorList>
    </citation>
    <scope>NUCLEOTIDE SEQUENCE [LARGE SCALE GENOMIC DNA]</scope>
    <source>
        <strain evidence="9 10">108.79 E11</strain>
    </source>
</reference>
<dbReference type="SUPFAM" id="SSF140427">
    <property type="entry name" value="VPS28 C-terminal domain-like"/>
    <property type="match status" value="1"/>
</dbReference>
<organism evidence="9 10">
    <name type="scientific">Galdieria yellowstonensis</name>
    <dbReference type="NCBI Taxonomy" id="3028027"/>
    <lineage>
        <taxon>Eukaryota</taxon>
        <taxon>Rhodophyta</taxon>
        <taxon>Bangiophyceae</taxon>
        <taxon>Galdieriales</taxon>
        <taxon>Galdieriaceae</taxon>
        <taxon>Galdieria</taxon>
    </lineage>
</organism>
<dbReference type="InterPro" id="IPR017899">
    <property type="entry name" value="VPS28_C"/>
</dbReference>
<evidence type="ECO:0000256" key="1">
    <source>
        <dbReference type="ARBA" id="ARBA00004177"/>
    </source>
</evidence>
<feature type="compositionally biased region" description="Basic and acidic residues" evidence="6">
    <location>
        <begin position="57"/>
        <end position="67"/>
    </location>
</feature>
<evidence type="ECO:0000259" key="7">
    <source>
        <dbReference type="PROSITE" id="PS51310"/>
    </source>
</evidence>
<feature type="region of interest" description="Disordered" evidence="6">
    <location>
        <begin position="21"/>
        <end position="78"/>
    </location>
</feature>
<keyword evidence="4 5" id="KW-0653">Protein transport</keyword>
<accession>A0AAV9IID8</accession>
<evidence type="ECO:0000256" key="3">
    <source>
        <dbReference type="ARBA" id="ARBA00022753"/>
    </source>
</evidence>
<keyword evidence="2 5" id="KW-0813">Transport</keyword>
<feature type="compositionally biased region" description="Low complexity" evidence="6">
    <location>
        <begin position="21"/>
        <end position="31"/>
    </location>
</feature>
<protein>
    <recommendedName>
        <fullName evidence="11">Vacuolar protein sorting-associated protein 28 homolog</fullName>
    </recommendedName>
</protein>
<dbReference type="Pfam" id="PF03997">
    <property type="entry name" value="VPS28"/>
    <property type="match status" value="1"/>
</dbReference>
<dbReference type="InterPro" id="IPR037202">
    <property type="entry name" value="ESCRT_assembly_dom"/>
</dbReference>
<dbReference type="PANTHER" id="PTHR12937">
    <property type="entry name" value="VACUOLAR PROTEIN SORTING 28, ISOFORM 2 VPS28"/>
    <property type="match status" value="1"/>
</dbReference>